<sequence length="139" mass="16217">MLADGLIVAFGRKPILMSIVRKAYITLEVMQPFLFNTYDSPGMTHIDDMMEVTKGTEFDLMPEITQAKTDEGLTDICRTMIFSIREYLLNEDPKTIPIAQKRLRIKRLVYNIFRAIIAYFILRWFYGFMVNYIEEAAAN</sequence>
<dbReference type="EMBL" id="GAMC01002017">
    <property type="protein sequence ID" value="JAC04539.1"/>
    <property type="molecule type" value="mRNA"/>
</dbReference>
<dbReference type="OrthoDB" id="429813at2759"/>
<feature type="transmembrane region" description="Helical" evidence="1">
    <location>
        <begin position="108"/>
        <end position="126"/>
    </location>
</feature>
<evidence type="ECO:0000313" key="2">
    <source>
        <dbReference type="EMBL" id="JAC04539.1"/>
    </source>
</evidence>
<protein>
    <submittedName>
        <fullName evidence="2">Uncharacterized protein</fullName>
    </submittedName>
</protein>
<organism evidence="2">
    <name type="scientific">Ceratitis capitata</name>
    <name type="common">Mediterranean fruit fly</name>
    <name type="synonym">Tephritis capitata</name>
    <dbReference type="NCBI Taxonomy" id="7213"/>
    <lineage>
        <taxon>Eukaryota</taxon>
        <taxon>Metazoa</taxon>
        <taxon>Ecdysozoa</taxon>
        <taxon>Arthropoda</taxon>
        <taxon>Hexapoda</taxon>
        <taxon>Insecta</taxon>
        <taxon>Pterygota</taxon>
        <taxon>Neoptera</taxon>
        <taxon>Endopterygota</taxon>
        <taxon>Diptera</taxon>
        <taxon>Brachycera</taxon>
        <taxon>Muscomorpha</taxon>
        <taxon>Tephritoidea</taxon>
        <taxon>Tephritidae</taxon>
        <taxon>Ceratitis</taxon>
        <taxon>Ceratitis</taxon>
    </lineage>
</organism>
<keyword evidence="1" id="KW-0472">Membrane</keyword>
<evidence type="ECO:0000256" key="1">
    <source>
        <dbReference type="SAM" id="Phobius"/>
    </source>
</evidence>
<keyword evidence="1" id="KW-1133">Transmembrane helix</keyword>
<reference evidence="2" key="1">
    <citation type="submission" date="2013-07" db="EMBL/GenBank/DDBJ databases">
        <authorList>
            <person name="Geib S."/>
        </authorList>
    </citation>
    <scope>NUCLEOTIDE SEQUENCE</scope>
</reference>
<accession>W8C528</accession>
<proteinExistence type="evidence at transcript level"/>
<dbReference type="AlphaFoldDB" id="W8C528"/>
<reference evidence="2" key="2">
    <citation type="journal article" date="2014" name="BMC Genomics">
        <title>A genomic perspective to assessing quality of mass-reared SIT flies used in Mediterranean fruit fly (Ceratitis capitata) eradication in California.</title>
        <authorList>
            <person name="Calla B."/>
            <person name="Hall B."/>
            <person name="Hou S."/>
            <person name="Geib S.M."/>
        </authorList>
    </citation>
    <scope>NUCLEOTIDE SEQUENCE</scope>
</reference>
<name>W8C528_CERCA</name>
<keyword evidence="1" id="KW-0812">Transmembrane</keyword>